<accession>A0A5C5FYM9</accession>
<evidence type="ECO:0000256" key="7">
    <source>
        <dbReference type="ARBA" id="ARBA00062171"/>
    </source>
</evidence>
<evidence type="ECO:0000256" key="1">
    <source>
        <dbReference type="ARBA" id="ARBA00004123"/>
    </source>
</evidence>
<feature type="region of interest" description="Disordered" evidence="9">
    <location>
        <begin position="1"/>
        <end position="69"/>
    </location>
</feature>
<dbReference type="PANTHER" id="PTHR10015:SF427">
    <property type="entry name" value="HEAT SHOCK FACTOR PROTEIN"/>
    <property type="match status" value="1"/>
</dbReference>
<dbReference type="STRING" id="5288.A0A5C5FYM9"/>
<dbReference type="FunFam" id="1.10.10.10:FF:000027">
    <property type="entry name" value="Heat shock transcription factor 1"/>
    <property type="match status" value="1"/>
</dbReference>
<feature type="compositionally biased region" description="Pro residues" evidence="9">
    <location>
        <begin position="570"/>
        <end position="580"/>
    </location>
</feature>
<dbReference type="SUPFAM" id="SSF46785">
    <property type="entry name" value="Winged helix' DNA-binding domain"/>
    <property type="match status" value="1"/>
</dbReference>
<evidence type="ECO:0000313" key="12">
    <source>
        <dbReference type="Proteomes" id="UP000311382"/>
    </source>
</evidence>
<evidence type="ECO:0000259" key="10">
    <source>
        <dbReference type="SMART" id="SM00415"/>
    </source>
</evidence>
<dbReference type="Proteomes" id="UP000311382">
    <property type="component" value="Unassembled WGS sequence"/>
</dbReference>
<dbReference type="PRINTS" id="PR00056">
    <property type="entry name" value="HSFDOMAIN"/>
</dbReference>
<evidence type="ECO:0000256" key="9">
    <source>
        <dbReference type="SAM" id="MobiDB-lite"/>
    </source>
</evidence>
<dbReference type="InterPro" id="IPR036390">
    <property type="entry name" value="WH_DNA-bd_sf"/>
</dbReference>
<feature type="compositionally biased region" description="Acidic residues" evidence="9">
    <location>
        <begin position="39"/>
        <end position="56"/>
    </location>
</feature>
<sequence>MPSDVHGDPLAAPPSHMRPPLTAGDSFGDSTEPSVAQEHDEDDDRDELDEEVEDAASSEGRARSPEADVAPVAPALDPISAAASEAARNTVLPNGGKTQAAFVHKVWSMVETPALQNLISWSSDGKTFLVYSPEEFARTVLPQFFKHSNFASFLRQLNFYSWSKVNDILGSNASATKPDGTPVQAWEFRNPNFQRGRPDLLARIKRKTAKASATASATASPAPTRRRSSVTALSSLRASRRDGGFGSTSDASQSVEERDAEGSSSSLLATESATAGPPPVRPPTREDHAGPPKRIAAGLADFAPYGGDAASPGAPARAKEEIDYRPSLGLVSPTYARHPPPPPIQPTAYVPPHQFSPGTRSYGLPPPSLHSRYRHSYTEEPLARQVSVLEGQVRSLSDALHFSQQEFVAMRTTSYSVLQSVLGIVSNLDSEGRQRDEVQAATAALARLSPEASPGYPYPNPFAYSTGLAWPPTHAFPSPRPSTAQSTSQFYYNRISAAESYTRSSRPDSRPDPSAPPASRPATSADVRSSAPTLPSPRPPTASAVYEAPKPVPPVLPPPHPSTRPRSAGPGPPAAYPPPRSSWASQPDGNVANGAAAPSSMSSGVGHEGKGTTTLPPLSSLLNPSTGPAPPHSFADERRVFDAFDDADERARKKQRQQH</sequence>
<proteinExistence type="inferred from homology"/>
<dbReference type="InterPro" id="IPR036388">
    <property type="entry name" value="WH-like_DNA-bd_sf"/>
</dbReference>
<evidence type="ECO:0000256" key="2">
    <source>
        <dbReference type="ARBA" id="ARBA00006403"/>
    </source>
</evidence>
<protein>
    <submittedName>
        <fullName evidence="11">HSF-type DNA-binding-domain-containing protein</fullName>
    </submittedName>
</protein>
<evidence type="ECO:0000256" key="5">
    <source>
        <dbReference type="ARBA" id="ARBA00023163"/>
    </source>
</evidence>
<keyword evidence="6" id="KW-0539">Nucleus</keyword>
<dbReference type="AlphaFoldDB" id="A0A5C5FYM9"/>
<organism evidence="11 12">
    <name type="scientific">Rhodotorula diobovata</name>
    <dbReference type="NCBI Taxonomy" id="5288"/>
    <lineage>
        <taxon>Eukaryota</taxon>
        <taxon>Fungi</taxon>
        <taxon>Dikarya</taxon>
        <taxon>Basidiomycota</taxon>
        <taxon>Pucciniomycotina</taxon>
        <taxon>Microbotryomycetes</taxon>
        <taxon>Sporidiobolales</taxon>
        <taxon>Sporidiobolaceae</taxon>
        <taxon>Rhodotorula</taxon>
    </lineage>
</organism>
<comment type="subcellular location">
    <subcellularLocation>
        <location evidence="1">Nucleus</location>
    </subcellularLocation>
</comment>
<keyword evidence="5" id="KW-0804">Transcription</keyword>
<keyword evidence="3" id="KW-0805">Transcription regulation</keyword>
<dbReference type="GO" id="GO:0003700">
    <property type="term" value="F:DNA-binding transcription factor activity"/>
    <property type="evidence" value="ECO:0007669"/>
    <property type="project" value="InterPro"/>
</dbReference>
<dbReference type="SMART" id="SM00415">
    <property type="entry name" value="HSF"/>
    <property type="match status" value="1"/>
</dbReference>
<keyword evidence="4 11" id="KW-0238">DNA-binding</keyword>
<feature type="domain" description="HSF-type DNA-binding" evidence="10">
    <location>
        <begin position="98"/>
        <end position="207"/>
    </location>
</feature>
<keyword evidence="12" id="KW-1185">Reference proteome</keyword>
<feature type="compositionally biased region" description="Low complexity" evidence="9">
    <location>
        <begin position="611"/>
        <end position="626"/>
    </location>
</feature>
<evidence type="ECO:0000256" key="8">
    <source>
        <dbReference type="RuleBase" id="RU004020"/>
    </source>
</evidence>
<dbReference type="GO" id="GO:0043565">
    <property type="term" value="F:sequence-specific DNA binding"/>
    <property type="evidence" value="ECO:0007669"/>
    <property type="project" value="InterPro"/>
</dbReference>
<feature type="region of interest" description="Disordered" evidence="9">
    <location>
        <begin position="206"/>
        <end position="292"/>
    </location>
</feature>
<dbReference type="Gene3D" id="1.10.10.10">
    <property type="entry name" value="Winged helix-like DNA-binding domain superfamily/Winged helix DNA-binding domain"/>
    <property type="match status" value="1"/>
</dbReference>
<feature type="region of interest" description="Disordered" evidence="9">
    <location>
        <begin position="499"/>
        <end position="659"/>
    </location>
</feature>
<gene>
    <name evidence="11" type="ORF">DMC30DRAFT_212252</name>
</gene>
<evidence type="ECO:0000256" key="4">
    <source>
        <dbReference type="ARBA" id="ARBA00023125"/>
    </source>
</evidence>
<feature type="compositionally biased region" description="Low complexity" evidence="9">
    <location>
        <begin position="210"/>
        <end position="223"/>
    </location>
</feature>
<feature type="compositionally biased region" description="Low complexity" evidence="9">
    <location>
        <begin position="262"/>
        <end position="275"/>
    </location>
</feature>
<reference evidence="11 12" key="1">
    <citation type="submission" date="2019-03" db="EMBL/GenBank/DDBJ databases">
        <title>Rhodosporidium diobovatum UCD-FST 08-225 genome sequencing, assembly, and annotation.</title>
        <authorList>
            <person name="Fakankun I.U."/>
            <person name="Fristensky B."/>
            <person name="Levin D.B."/>
        </authorList>
    </citation>
    <scope>NUCLEOTIDE SEQUENCE [LARGE SCALE GENOMIC DNA]</scope>
    <source>
        <strain evidence="11 12">UCD-FST 08-225</strain>
    </source>
</reference>
<dbReference type="PANTHER" id="PTHR10015">
    <property type="entry name" value="HEAT SHOCK TRANSCRIPTION FACTOR"/>
    <property type="match status" value="1"/>
</dbReference>
<dbReference type="GO" id="GO:0005634">
    <property type="term" value="C:nucleus"/>
    <property type="evidence" value="ECO:0007669"/>
    <property type="project" value="UniProtKB-SubCell"/>
</dbReference>
<dbReference type="InterPro" id="IPR000232">
    <property type="entry name" value="HSF_DNA-bd"/>
</dbReference>
<dbReference type="Pfam" id="PF00447">
    <property type="entry name" value="HSF_DNA-bind"/>
    <property type="match status" value="1"/>
</dbReference>
<evidence type="ECO:0000313" key="11">
    <source>
        <dbReference type="EMBL" id="TNY21174.1"/>
    </source>
</evidence>
<comment type="caution">
    <text evidence="11">The sequence shown here is derived from an EMBL/GenBank/DDBJ whole genome shotgun (WGS) entry which is preliminary data.</text>
</comment>
<dbReference type="OrthoDB" id="60033at2759"/>
<evidence type="ECO:0000256" key="3">
    <source>
        <dbReference type="ARBA" id="ARBA00023015"/>
    </source>
</evidence>
<feature type="compositionally biased region" description="Pro residues" evidence="9">
    <location>
        <begin position="550"/>
        <end position="562"/>
    </location>
</feature>
<evidence type="ECO:0000256" key="6">
    <source>
        <dbReference type="ARBA" id="ARBA00023242"/>
    </source>
</evidence>
<comment type="subunit">
    <text evidence="7">Homotrimer. Homotrimerization increases the affinity of HSF1 to DNA. Interacts with transcriptional coregulator SSA1 on chromatin.</text>
</comment>
<comment type="similarity">
    <text evidence="2 8">Belongs to the HSF family.</text>
</comment>
<dbReference type="EMBL" id="SOZI01000049">
    <property type="protein sequence ID" value="TNY21174.1"/>
    <property type="molecule type" value="Genomic_DNA"/>
</dbReference>
<name>A0A5C5FYM9_9BASI</name>